<dbReference type="InterPro" id="IPR013747">
    <property type="entry name" value="ACP_syn_III_C"/>
</dbReference>
<name>A0ABR8MVU1_9BACL</name>
<evidence type="ECO:0000259" key="11">
    <source>
        <dbReference type="Pfam" id="PF08545"/>
    </source>
</evidence>
<keyword evidence="5 9" id="KW-0276">Fatty acid metabolism</keyword>
<dbReference type="Gene3D" id="3.40.47.10">
    <property type="match status" value="1"/>
</dbReference>
<keyword evidence="2 9" id="KW-0963">Cytoplasm</keyword>
<evidence type="ECO:0000259" key="10">
    <source>
        <dbReference type="Pfam" id="PF08541"/>
    </source>
</evidence>
<dbReference type="SUPFAM" id="SSF53901">
    <property type="entry name" value="Thiolase-like"/>
    <property type="match status" value="1"/>
</dbReference>
<dbReference type="RefSeq" id="WP_191204286.1">
    <property type="nucleotide sequence ID" value="NZ_JACXZA010000003.1"/>
</dbReference>
<comment type="caution">
    <text evidence="12">The sequence shown here is derived from an EMBL/GenBank/DDBJ whole genome shotgun (WGS) entry which is preliminary data.</text>
</comment>
<evidence type="ECO:0000256" key="4">
    <source>
        <dbReference type="ARBA" id="ARBA00022679"/>
    </source>
</evidence>
<evidence type="ECO:0000256" key="6">
    <source>
        <dbReference type="ARBA" id="ARBA00023098"/>
    </source>
</evidence>
<evidence type="ECO:0000256" key="5">
    <source>
        <dbReference type="ARBA" id="ARBA00022832"/>
    </source>
</evidence>
<protein>
    <recommendedName>
        <fullName evidence="9">Beta-ketoacyl-[acyl-carrier-protein] synthase III</fullName>
        <shortName evidence="9">Beta-ketoacyl-ACP synthase III</shortName>
        <shortName evidence="9">KAS III</shortName>
        <ecNumber evidence="9">2.3.1.180</ecNumber>
    </recommendedName>
    <alternativeName>
        <fullName evidence="9">3-oxoacyl-[acyl-carrier-protein] synthase 3</fullName>
    </alternativeName>
    <alternativeName>
        <fullName evidence="9">3-oxoacyl-[acyl-carrier-protein] synthase III</fullName>
    </alternativeName>
</protein>
<evidence type="ECO:0000256" key="1">
    <source>
        <dbReference type="ARBA" id="ARBA00008642"/>
    </source>
</evidence>
<dbReference type="InterPro" id="IPR004655">
    <property type="entry name" value="FabH"/>
</dbReference>
<dbReference type="InterPro" id="IPR013751">
    <property type="entry name" value="ACP_syn_III_N"/>
</dbReference>
<accession>A0ABR8MVU1</accession>
<keyword evidence="13" id="KW-1185">Reference proteome</keyword>
<keyword evidence="4 9" id="KW-0808">Transferase</keyword>
<dbReference type="EC" id="2.3.1.180" evidence="9"/>
<feature type="domain" description="Beta-ketoacyl-[acyl-carrier-protein] synthase III N-terminal" evidence="11">
    <location>
        <begin position="114"/>
        <end position="189"/>
    </location>
</feature>
<dbReference type="PANTHER" id="PTHR34069">
    <property type="entry name" value="3-OXOACYL-[ACYL-CARRIER-PROTEIN] SYNTHASE 3"/>
    <property type="match status" value="1"/>
</dbReference>
<feature type="region of interest" description="ACP-binding" evidence="9">
    <location>
        <begin position="259"/>
        <end position="263"/>
    </location>
</feature>
<keyword evidence="9" id="KW-0511">Multifunctional enzyme</keyword>
<reference evidence="12 13" key="1">
    <citation type="submission" date="2020-09" db="EMBL/GenBank/DDBJ databases">
        <title>Paenibacillus sp. strain PR3 16S rRNA gene Genome sequencing and assembly.</title>
        <authorList>
            <person name="Kim J."/>
        </authorList>
    </citation>
    <scope>NUCLEOTIDE SEQUENCE [LARGE SCALE GENOMIC DNA]</scope>
    <source>
        <strain evidence="12 13">PR3</strain>
    </source>
</reference>
<comment type="pathway">
    <text evidence="9">Lipid metabolism; fatty acid biosynthesis.</text>
</comment>
<comment type="similarity">
    <text evidence="1 9">Belongs to the thiolase-like superfamily. FabH family.</text>
</comment>
<proteinExistence type="inferred from homology"/>
<dbReference type="InterPro" id="IPR016039">
    <property type="entry name" value="Thiolase-like"/>
</dbReference>
<keyword evidence="6 9" id="KW-0443">Lipid metabolism</keyword>
<dbReference type="Pfam" id="PF08541">
    <property type="entry name" value="ACP_syn_III_C"/>
    <property type="match status" value="1"/>
</dbReference>
<evidence type="ECO:0000313" key="12">
    <source>
        <dbReference type="EMBL" id="MBD3920028.1"/>
    </source>
</evidence>
<keyword evidence="7 9" id="KW-0275">Fatty acid biosynthesis</keyword>
<sequence length="333" mass="36016">MTSSSRIRSNAKLTAIGSYVPDRKLTNADLERLVDTNDEWIVQRTGISERCMSAPGQFTSDLCIEAVADLQRRYNVQLEDVDYIIVSTTTPDMPFPSVSARVQQAFNIQACGAIDLQAACAGFTAALQNANGLLLSGIARKVLVIGADTMTKITDYTDRTTCILFGDGAGAVLVEADDDREGDLLASYSVTTGAGGHHVYLTGLSEKIGEHELQNPGKIVQNGREVYKWAVSTVPVGIEQLLERVGLTVADIDWFVPHSANMRIIESICERSGIPVERTLASLKHYGNTSSATIPLALDLAVRDNKLQQGQLVLLYGFGAGLTQAGVLLRWEL</sequence>
<dbReference type="Pfam" id="PF08545">
    <property type="entry name" value="ACP_syn_III"/>
    <property type="match status" value="1"/>
</dbReference>
<dbReference type="HAMAP" id="MF_01815">
    <property type="entry name" value="FabH"/>
    <property type="match status" value="1"/>
</dbReference>
<organism evidence="12 13">
    <name type="scientific">Paenibacillus terricola</name>
    <dbReference type="NCBI Taxonomy" id="2763503"/>
    <lineage>
        <taxon>Bacteria</taxon>
        <taxon>Bacillati</taxon>
        <taxon>Bacillota</taxon>
        <taxon>Bacilli</taxon>
        <taxon>Bacillales</taxon>
        <taxon>Paenibacillaceae</taxon>
        <taxon>Paenibacillus</taxon>
    </lineage>
</organism>
<dbReference type="CDD" id="cd00830">
    <property type="entry name" value="KAS_III"/>
    <property type="match status" value="1"/>
</dbReference>
<comment type="catalytic activity">
    <reaction evidence="9">
        <text>malonyl-[ACP] + acetyl-CoA + H(+) = 3-oxobutanoyl-[ACP] + CO2 + CoA</text>
        <dbReference type="Rhea" id="RHEA:12080"/>
        <dbReference type="Rhea" id="RHEA-COMP:9623"/>
        <dbReference type="Rhea" id="RHEA-COMP:9625"/>
        <dbReference type="ChEBI" id="CHEBI:15378"/>
        <dbReference type="ChEBI" id="CHEBI:16526"/>
        <dbReference type="ChEBI" id="CHEBI:57287"/>
        <dbReference type="ChEBI" id="CHEBI:57288"/>
        <dbReference type="ChEBI" id="CHEBI:78449"/>
        <dbReference type="ChEBI" id="CHEBI:78450"/>
        <dbReference type="EC" id="2.3.1.180"/>
    </reaction>
</comment>
<evidence type="ECO:0000256" key="8">
    <source>
        <dbReference type="ARBA" id="ARBA00023315"/>
    </source>
</evidence>
<evidence type="ECO:0000313" key="13">
    <source>
        <dbReference type="Proteomes" id="UP000609346"/>
    </source>
</evidence>
<feature type="active site" evidence="9">
    <location>
        <position position="120"/>
    </location>
</feature>
<comment type="domain">
    <text evidence="9">The last Arg residue of the ACP-binding site is essential for the weak association between ACP/AcpP and FabH.</text>
</comment>
<evidence type="ECO:0000256" key="2">
    <source>
        <dbReference type="ARBA" id="ARBA00022490"/>
    </source>
</evidence>
<dbReference type="NCBIfam" id="NF006829">
    <property type="entry name" value="PRK09352.1"/>
    <property type="match status" value="1"/>
</dbReference>
<feature type="active site" evidence="9">
    <location>
        <position position="258"/>
    </location>
</feature>
<evidence type="ECO:0000256" key="7">
    <source>
        <dbReference type="ARBA" id="ARBA00023160"/>
    </source>
</evidence>
<dbReference type="EMBL" id="JACXZA010000003">
    <property type="protein sequence ID" value="MBD3920028.1"/>
    <property type="molecule type" value="Genomic_DNA"/>
</dbReference>
<comment type="function">
    <text evidence="9">Catalyzes the condensation reaction of fatty acid synthesis by the addition to an acyl acceptor of two carbons from malonyl-ACP. Catalyzes the first condensation reaction which initiates fatty acid synthesis and may therefore play a role in governing the total rate of fatty acid production. Possesses both acetoacetyl-ACP synthase and acetyl transacylase activities. Its substrate specificity determines the biosynthesis of branched-chain and/or straight-chain of fatty acids.</text>
</comment>
<gene>
    <name evidence="9" type="primary">fabH</name>
    <name evidence="12" type="ORF">H8B09_14785</name>
</gene>
<feature type="domain" description="Beta-ketoacyl-[acyl-carrier-protein] synthase III C-terminal" evidence="10">
    <location>
        <begin position="242"/>
        <end position="331"/>
    </location>
</feature>
<comment type="subcellular location">
    <subcellularLocation>
        <location evidence="9">Cytoplasm</location>
    </subcellularLocation>
</comment>
<keyword evidence="8 9" id="KW-0012">Acyltransferase</keyword>
<comment type="subunit">
    <text evidence="9">Homodimer.</text>
</comment>
<evidence type="ECO:0000256" key="3">
    <source>
        <dbReference type="ARBA" id="ARBA00022516"/>
    </source>
</evidence>
<evidence type="ECO:0000256" key="9">
    <source>
        <dbReference type="HAMAP-Rule" id="MF_01815"/>
    </source>
</evidence>
<feature type="active site" evidence="9">
    <location>
        <position position="288"/>
    </location>
</feature>
<dbReference type="NCBIfam" id="TIGR00747">
    <property type="entry name" value="fabH"/>
    <property type="match status" value="1"/>
</dbReference>
<dbReference type="PANTHER" id="PTHR34069:SF2">
    <property type="entry name" value="BETA-KETOACYL-[ACYL-CARRIER-PROTEIN] SYNTHASE III"/>
    <property type="match status" value="1"/>
</dbReference>
<keyword evidence="3 9" id="KW-0444">Lipid biosynthesis</keyword>
<dbReference type="Proteomes" id="UP000609346">
    <property type="component" value="Unassembled WGS sequence"/>
</dbReference>